<dbReference type="NCBIfam" id="NF007051">
    <property type="entry name" value="PRK09505.1-1"/>
    <property type="match status" value="1"/>
</dbReference>
<comment type="caution">
    <text evidence="3">The sequence shown here is derived from an EMBL/GenBank/DDBJ whole genome shotgun (WGS) entry which is preliminary data.</text>
</comment>
<protein>
    <submittedName>
        <fullName evidence="3">Alpha-amylase</fullName>
        <ecNumber evidence="3">3.2.1.1</ecNumber>
    </submittedName>
</protein>
<name>A0ABT5V1Z8_9VIBR</name>
<keyword evidence="3" id="KW-0326">Glycosidase</keyword>
<keyword evidence="3" id="KW-0378">Hydrolase</keyword>
<dbReference type="PIRSF" id="PIRSF036917">
    <property type="entry name" value="Alph_amls_MalS"/>
    <property type="match status" value="1"/>
</dbReference>
<dbReference type="Pfam" id="PF00128">
    <property type="entry name" value="Alpha-amylase"/>
    <property type="match status" value="2"/>
</dbReference>
<dbReference type="PANTHER" id="PTHR10357:SF209">
    <property type="entry name" value="PERIPLASMIC ALPHA-AMYLASE"/>
    <property type="match status" value="1"/>
</dbReference>
<dbReference type="GO" id="GO:0004556">
    <property type="term" value="F:alpha-amylase activity"/>
    <property type="evidence" value="ECO:0007669"/>
    <property type="project" value="UniProtKB-EC"/>
</dbReference>
<evidence type="ECO:0000259" key="2">
    <source>
        <dbReference type="SMART" id="SM00642"/>
    </source>
</evidence>
<organism evidence="3 4">
    <name type="scientific">Vibrio chanodichtyis</name>
    <dbReference type="NCBI Taxonomy" id="3027932"/>
    <lineage>
        <taxon>Bacteria</taxon>
        <taxon>Pseudomonadati</taxon>
        <taxon>Pseudomonadota</taxon>
        <taxon>Gammaproteobacteria</taxon>
        <taxon>Vibrionales</taxon>
        <taxon>Vibrionaceae</taxon>
        <taxon>Vibrio</taxon>
    </lineage>
</organism>
<dbReference type="InterPro" id="IPR014635">
    <property type="entry name" value="A_amylase_MalS"/>
</dbReference>
<dbReference type="SUPFAM" id="SSF51445">
    <property type="entry name" value="(Trans)glycosidases"/>
    <property type="match status" value="1"/>
</dbReference>
<dbReference type="EMBL" id="JARBFT010000013">
    <property type="protein sequence ID" value="MDE1515676.1"/>
    <property type="molecule type" value="Genomic_DNA"/>
</dbReference>
<gene>
    <name evidence="3" type="ORF">PUN32_11700</name>
</gene>
<dbReference type="Gene3D" id="3.20.20.80">
    <property type="entry name" value="Glycosidases"/>
    <property type="match status" value="1"/>
</dbReference>
<keyword evidence="1" id="KW-0732">Signal</keyword>
<feature type="chain" id="PRO_5047098533" evidence="1">
    <location>
        <begin position="21"/>
        <end position="690"/>
    </location>
</feature>
<evidence type="ECO:0000313" key="3">
    <source>
        <dbReference type="EMBL" id="MDE1515676.1"/>
    </source>
</evidence>
<proteinExistence type="predicted"/>
<dbReference type="InterPro" id="IPR017853">
    <property type="entry name" value="GH"/>
</dbReference>
<sequence>MKRNTLTLALLSTLSLPVLAAPNLTANLTIATTTNSRDFPLAADAPLVIPLTKGDYTLTISGIEGDCAATTAQEIKFNTPFALNCHAPTQLPLNIRFTGDYAFQWQAQNNTLTLVRQTTKAATSEFRRPIPNVSCQTYQGGEVALNLANSFADGTQLRDAFTDQVVTVNQGQVRLTPSTDSGGLVLLEPVAEHHPIQAQPFTYRNANIYFVMIDRFYNGDPSNDGSYGRQKDGQQEIGTFHGGDLKGVIAKLDHIQSLGTDAIWLSPIVEQVHGFVGGGEKGSFPFYAYHGYWTRDFTKIDANFGVDEDLQTLVREAHRRGIKVLLDAVLNHAGYATLADLQQDAIEIVNAPMLPERWSQWQPTAKQNWHSFHQAIDYQSPKWSQWWGGDWVRAGLPGYPKPGSSDITMNLAGLPDFRTESTQAVSPPQWLLNNPGTRVVNKSGYSVTDYLVEWQTDWVRRFGIDGFRIDTVKHVEGAVWQRLKQQATASLNAWRQEHNQTGEPFWMMGEVWGHGAYRSPYFDDGFDALINFDIQKRMDNGAACLSQMAMVYRDYAQTLSKYPDFNPVSYMSSHDTELFFGRFKSFEMQRSAANALLLTPGAVQVYYGDEVAREAGPYADDFHQGTRSDMPWEWNNERQALLKHWQTLGQFRQRHPAIGAGEHREIAQANAYLFTRQLGEDKVVVAFVGR</sequence>
<dbReference type="InterPro" id="IPR006047">
    <property type="entry name" value="GH13_cat_dom"/>
</dbReference>
<evidence type="ECO:0000313" key="4">
    <source>
        <dbReference type="Proteomes" id="UP001216189"/>
    </source>
</evidence>
<feature type="signal peptide" evidence="1">
    <location>
        <begin position="1"/>
        <end position="20"/>
    </location>
</feature>
<feature type="domain" description="Glycosyl hydrolase family 13 catalytic" evidence="2">
    <location>
        <begin position="210"/>
        <end position="652"/>
    </location>
</feature>
<evidence type="ECO:0000256" key="1">
    <source>
        <dbReference type="SAM" id="SignalP"/>
    </source>
</evidence>
<dbReference type="EC" id="3.2.1.1" evidence="3"/>
<dbReference type="SMART" id="SM00642">
    <property type="entry name" value="Aamy"/>
    <property type="match status" value="1"/>
</dbReference>
<dbReference type="RefSeq" id="WP_274723391.1">
    <property type="nucleotide sequence ID" value="NZ_JARBFT010000013.1"/>
</dbReference>
<keyword evidence="4" id="KW-1185">Reference proteome</keyword>
<dbReference type="PANTHER" id="PTHR10357">
    <property type="entry name" value="ALPHA-AMYLASE FAMILY MEMBER"/>
    <property type="match status" value="1"/>
</dbReference>
<dbReference type="Proteomes" id="UP001216189">
    <property type="component" value="Unassembled WGS sequence"/>
</dbReference>
<accession>A0ABT5V1Z8</accession>
<reference evidence="3 4" key="1">
    <citation type="submission" date="2023-02" db="EMBL/GenBank/DDBJ databases">
        <title>Vibrio intestini sp. nov., a close relative of Vibrio cholerae isolated from the intestine of Healthy Culter dabryi.</title>
        <authorList>
            <person name="Wu N."/>
        </authorList>
    </citation>
    <scope>NUCLEOTIDE SEQUENCE [LARGE SCALE GENOMIC DNA]</scope>
    <source>
        <strain evidence="3 4">DSL-7</strain>
    </source>
</reference>